<accession>A0A2G5UUA1</accession>
<dbReference type="EMBL" id="PDUG01000003">
    <property type="protein sequence ID" value="PIC43100.1"/>
    <property type="molecule type" value="Genomic_DNA"/>
</dbReference>
<reference evidence="5" key="1">
    <citation type="submission" date="2017-10" db="EMBL/GenBank/DDBJ databases">
        <title>Rapid genome shrinkage in a self-fertile nematode reveals novel sperm competition proteins.</title>
        <authorList>
            <person name="Yin D."/>
            <person name="Schwarz E.M."/>
            <person name="Thomas C.G."/>
            <person name="Felde R.L."/>
            <person name="Korf I.F."/>
            <person name="Cutter A.D."/>
            <person name="Schartner C.M."/>
            <person name="Ralston E.J."/>
            <person name="Meyer B.J."/>
            <person name="Haag E.S."/>
        </authorList>
    </citation>
    <scope>NUCLEOTIDE SEQUENCE [LARGE SCALE GENOMIC DNA]</scope>
    <source>
        <strain evidence="5">JU1422</strain>
    </source>
</reference>
<dbReference type="CDD" id="cd20540">
    <property type="entry name" value="CYCLIN_CCNY_like"/>
    <property type="match status" value="1"/>
</dbReference>
<dbReference type="InterPro" id="IPR006671">
    <property type="entry name" value="Cyclin_N"/>
</dbReference>
<evidence type="ECO:0000313" key="4">
    <source>
        <dbReference type="EMBL" id="PIC43100.1"/>
    </source>
</evidence>
<comment type="similarity">
    <text evidence="2">Belongs to the cyclin family.</text>
</comment>
<dbReference type="GO" id="GO:0019901">
    <property type="term" value="F:protein kinase binding"/>
    <property type="evidence" value="ECO:0007669"/>
    <property type="project" value="InterPro"/>
</dbReference>
<organism evidence="4 5">
    <name type="scientific">Caenorhabditis nigoni</name>
    <dbReference type="NCBI Taxonomy" id="1611254"/>
    <lineage>
        <taxon>Eukaryota</taxon>
        <taxon>Metazoa</taxon>
        <taxon>Ecdysozoa</taxon>
        <taxon>Nematoda</taxon>
        <taxon>Chromadorea</taxon>
        <taxon>Rhabditida</taxon>
        <taxon>Rhabditina</taxon>
        <taxon>Rhabditomorpha</taxon>
        <taxon>Rhabditoidea</taxon>
        <taxon>Rhabditidae</taxon>
        <taxon>Peloderinae</taxon>
        <taxon>Caenorhabditis</taxon>
    </lineage>
</organism>
<keyword evidence="1 2" id="KW-0195">Cyclin</keyword>
<comment type="caution">
    <text evidence="4">The sequence shown here is derived from an EMBL/GenBank/DDBJ whole genome shotgun (WGS) entry which is preliminary data.</text>
</comment>
<proteinExistence type="inferred from homology"/>
<dbReference type="SMART" id="SM00385">
    <property type="entry name" value="CYCLIN"/>
    <property type="match status" value="1"/>
</dbReference>
<dbReference type="STRING" id="1611254.A0A2G5UUA1"/>
<dbReference type="Gene3D" id="1.10.472.10">
    <property type="entry name" value="Cyclin-like"/>
    <property type="match status" value="1"/>
</dbReference>
<sequence>MLLVAFLFPPLPLHSSQSIDFPLIFRACSSRVFTMGNSSCCLRTRSSSGEDKSYNNDGQYIRTNQVEFQYVNQVFPRDETSTNFLPHISEREVAEGYEEDPSTNPTARPTFMERSKSEMKLKDNRRSCYMLDALAAGGHHPGVLPRSLRKSSSCSTIYIDDSTVSQPHLKNTIKCISLAIYYHISNRKNRGHERLMEIFEERLHPIFRDPIPPEQMTRDPDHRNIYRFVRNLFSSAQLTAECAIITLVYIERLLNYAEMDLCPSNWRRVVLGSIMLASKVWDDQAVWNVDYCQILRDTNVDDMNELERRFLECLDFNIEVPSSVYAKYYFDLRTLALANDLQLPIQPLYKERAQKLEALSRVFEDKVQLSSLPKRARSAEYLVFEHPAVLS</sequence>
<dbReference type="PANTHER" id="PTHR14248">
    <property type="entry name" value="CYCLIN Y, ISOFORM A"/>
    <property type="match status" value="1"/>
</dbReference>
<dbReference type="FunFam" id="1.10.472.10:FF:000123">
    <property type="entry name" value="Cyclin-Y-like protein 2"/>
    <property type="match status" value="1"/>
</dbReference>
<dbReference type="InterPro" id="IPR012399">
    <property type="entry name" value="Cyclin_Y"/>
</dbReference>
<dbReference type="OrthoDB" id="10250320at2759"/>
<dbReference type="AlphaFoldDB" id="A0A2G5UUA1"/>
<dbReference type="InterPro" id="IPR013763">
    <property type="entry name" value="Cyclin-like_dom"/>
</dbReference>
<keyword evidence="5" id="KW-1185">Reference proteome</keyword>
<dbReference type="SUPFAM" id="SSF47954">
    <property type="entry name" value="Cyclin-like"/>
    <property type="match status" value="1"/>
</dbReference>
<dbReference type="Pfam" id="PF00134">
    <property type="entry name" value="Cyclin_N"/>
    <property type="match status" value="1"/>
</dbReference>
<dbReference type="Proteomes" id="UP000230233">
    <property type="component" value="Chromosome III"/>
</dbReference>
<feature type="domain" description="Cyclin-like" evidence="3">
    <location>
        <begin position="227"/>
        <end position="312"/>
    </location>
</feature>
<gene>
    <name evidence="4" type="primary">Cnig_chr_III.g9973</name>
    <name evidence="4" type="ORF">B9Z55_009973</name>
</gene>
<protein>
    <recommendedName>
        <fullName evidence="3">Cyclin-like domain-containing protein</fullName>
    </recommendedName>
</protein>
<evidence type="ECO:0000313" key="5">
    <source>
        <dbReference type="Proteomes" id="UP000230233"/>
    </source>
</evidence>
<evidence type="ECO:0000256" key="2">
    <source>
        <dbReference type="RuleBase" id="RU000383"/>
    </source>
</evidence>
<evidence type="ECO:0000259" key="3">
    <source>
        <dbReference type="SMART" id="SM00385"/>
    </source>
</evidence>
<name>A0A2G5UUA1_9PELO</name>
<dbReference type="InterPro" id="IPR036915">
    <property type="entry name" value="Cyclin-like_sf"/>
</dbReference>
<dbReference type="PIRSF" id="PIRSF028934">
    <property type="entry name" value="Cyclin_CG14939"/>
    <property type="match status" value="1"/>
</dbReference>
<evidence type="ECO:0000256" key="1">
    <source>
        <dbReference type="ARBA" id="ARBA00023127"/>
    </source>
</evidence>